<keyword evidence="2 5" id="KW-0489">Methyltransferase</keyword>
<dbReference type="SUPFAM" id="SSF55315">
    <property type="entry name" value="L30e-like"/>
    <property type="match status" value="1"/>
</dbReference>
<sequence length="268" mass="30057">MSEVISSFKNSKIKFLRSLYRKKYRRRNNKFILEGSRIITDALEAKADIDQIFYSAQFLSQQKNKELLAQLREVTEIIEITDSLLNKIADTATPQGIIAIVNQPEFELEDFLIEDNDLFLIIDRIQDPGNLGTILRTADGAGVDGVFLLKGTVDIYNLKTIRATMGSLFRVPVFGLNSPSDLTDILQMKDIQMVAADIEAKDYYYELDYNQPTALVIGNEGAGAQPETLKLADKKVKIPLSEGIDSLNAAIASGIIMYEMVRQRKNNP</sequence>
<dbReference type="PANTHER" id="PTHR43191:SF2">
    <property type="entry name" value="RRNA METHYLTRANSFERASE 3, MITOCHONDRIAL"/>
    <property type="match status" value="1"/>
</dbReference>
<dbReference type="SMART" id="SM00967">
    <property type="entry name" value="SpoU_sub_bind"/>
    <property type="match status" value="1"/>
</dbReference>
<evidence type="ECO:0000256" key="2">
    <source>
        <dbReference type="ARBA" id="ARBA00022603"/>
    </source>
</evidence>
<dbReference type="GO" id="GO:0006396">
    <property type="term" value="P:RNA processing"/>
    <property type="evidence" value="ECO:0007669"/>
    <property type="project" value="InterPro"/>
</dbReference>
<evidence type="ECO:0000259" key="4">
    <source>
        <dbReference type="SMART" id="SM00967"/>
    </source>
</evidence>
<evidence type="ECO:0000256" key="3">
    <source>
        <dbReference type="ARBA" id="ARBA00022679"/>
    </source>
</evidence>
<dbReference type="InterPro" id="IPR029064">
    <property type="entry name" value="Ribosomal_eL30-like_sf"/>
</dbReference>
<dbReference type="InterPro" id="IPR053888">
    <property type="entry name" value="MRM3-like_sub_bind"/>
</dbReference>
<dbReference type="HOGENOM" id="CLU_021322_3_2_9"/>
<dbReference type="InterPro" id="IPR029028">
    <property type="entry name" value="Alpha/beta_knot_MTases"/>
</dbReference>
<dbReference type="InterPro" id="IPR001537">
    <property type="entry name" value="SpoU_MeTrfase"/>
</dbReference>
<feature type="domain" description="RNA 2-O ribose methyltransferase substrate binding" evidence="4">
    <location>
        <begin position="32"/>
        <end position="107"/>
    </location>
</feature>
<keyword evidence="3 5" id="KW-0808">Transferase</keyword>
<dbReference type="InterPro" id="IPR013123">
    <property type="entry name" value="SpoU_subst-bd"/>
</dbReference>
<dbReference type="Pfam" id="PF00588">
    <property type="entry name" value="SpoU_methylase"/>
    <property type="match status" value="1"/>
</dbReference>
<dbReference type="KEGG" id="aar:Acear_0395"/>
<dbReference type="Gene3D" id="3.40.1280.10">
    <property type="match status" value="1"/>
</dbReference>
<accession>D9QUE9</accession>
<dbReference type="STRING" id="574087.Acear_0395"/>
<dbReference type="InterPro" id="IPR029026">
    <property type="entry name" value="tRNA_m1G_MTases_N"/>
</dbReference>
<gene>
    <name evidence="5" type="ordered locus">Acear_0395</name>
</gene>
<dbReference type="Pfam" id="PF22435">
    <property type="entry name" value="MRM3-like_sub_bind"/>
    <property type="match status" value="1"/>
</dbReference>
<dbReference type="SUPFAM" id="SSF75217">
    <property type="entry name" value="alpha/beta knot"/>
    <property type="match status" value="1"/>
</dbReference>
<dbReference type="InterPro" id="IPR051259">
    <property type="entry name" value="rRNA_Methyltransferase"/>
</dbReference>
<reference evidence="5 6" key="1">
    <citation type="journal article" date="2010" name="Stand. Genomic Sci.">
        <title>Complete genome sequence of Acetohalobium arabaticum type strain (Z-7288).</title>
        <authorList>
            <person name="Sikorski J."/>
            <person name="Lapidus A."/>
            <person name="Chertkov O."/>
            <person name="Lucas S."/>
            <person name="Copeland A."/>
            <person name="Glavina Del Rio T."/>
            <person name="Nolan M."/>
            <person name="Tice H."/>
            <person name="Cheng J.F."/>
            <person name="Han C."/>
            <person name="Brambilla E."/>
            <person name="Pitluck S."/>
            <person name="Liolios K."/>
            <person name="Ivanova N."/>
            <person name="Mavromatis K."/>
            <person name="Mikhailova N."/>
            <person name="Pati A."/>
            <person name="Bruce D."/>
            <person name="Detter C."/>
            <person name="Tapia R."/>
            <person name="Goodwin L."/>
            <person name="Chen A."/>
            <person name="Palaniappan K."/>
            <person name="Land M."/>
            <person name="Hauser L."/>
            <person name="Chang Y.J."/>
            <person name="Jeffries C.D."/>
            <person name="Rohde M."/>
            <person name="Goker M."/>
            <person name="Spring S."/>
            <person name="Woyke T."/>
            <person name="Bristow J."/>
            <person name="Eisen J.A."/>
            <person name="Markowitz V."/>
            <person name="Hugenholtz P."/>
            <person name="Kyrpides N.C."/>
            <person name="Klenk H.P."/>
        </authorList>
    </citation>
    <scope>NUCLEOTIDE SEQUENCE [LARGE SCALE GENOMIC DNA]</scope>
    <source>
        <strain evidence="6">ATCC 49924 / DSM 5501 / Z-7288</strain>
    </source>
</reference>
<dbReference type="RefSeq" id="WP_013277388.1">
    <property type="nucleotide sequence ID" value="NC_014378.1"/>
</dbReference>
<evidence type="ECO:0000313" key="6">
    <source>
        <dbReference type="Proteomes" id="UP000001661"/>
    </source>
</evidence>
<dbReference type="CDD" id="cd18095">
    <property type="entry name" value="SpoU-like_rRNA-MTase"/>
    <property type="match status" value="1"/>
</dbReference>
<protein>
    <submittedName>
        <fullName evidence="5">tRNA/rRNA methyltransferase (SpoU)</fullName>
    </submittedName>
</protein>
<dbReference type="eggNOG" id="COG0566">
    <property type="taxonomic scope" value="Bacteria"/>
</dbReference>
<dbReference type="EMBL" id="CP002105">
    <property type="protein sequence ID" value="ADL11942.1"/>
    <property type="molecule type" value="Genomic_DNA"/>
</dbReference>
<organism evidence="5 6">
    <name type="scientific">Acetohalobium arabaticum (strain ATCC 49924 / DSM 5501 / Z-7288)</name>
    <dbReference type="NCBI Taxonomy" id="574087"/>
    <lineage>
        <taxon>Bacteria</taxon>
        <taxon>Bacillati</taxon>
        <taxon>Bacillota</taxon>
        <taxon>Clostridia</taxon>
        <taxon>Halanaerobiales</taxon>
        <taxon>Halobacteroidaceae</taxon>
        <taxon>Acetohalobium</taxon>
    </lineage>
</organism>
<evidence type="ECO:0000313" key="5">
    <source>
        <dbReference type="EMBL" id="ADL11942.1"/>
    </source>
</evidence>
<name>D9QUE9_ACEAZ</name>
<dbReference type="Gene3D" id="3.30.1330.30">
    <property type="match status" value="1"/>
</dbReference>
<dbReference type="AlphaFoldDB" id="D9QUE9"/>
<dbReference type="GO" id="GO:0032259">
    <property type="term" value="P:methylation"/>
    <property type="evidence" value="ECO:0007669"/>
    <property type="project" value="UniProtKB-KW"/>
</dbReference>
<dbReference type="PANTHER" id="PTHR43191">
    <property type="entry name" value="RRNA METHYLTRANSFERASE 3"/>
    <property type="match status" value="1"/>
</dbReference>
<comment type="similarity">
    <text evidence="1">Belongs to the class IV-like SAM-binding methyltransferase superfamily. RNA methyltransferase TrmH family.</text>
</comment>
<evidence type="ECO:0000256" key="1">
    <source>
        <dbReference type="ARBA" id="ARBA00007228"/>
    </source>
</evidence>
<dbReference type="GO" id="GO:0005737">
    <property type="term" value="C:cytoplasm"/>
    <property type="evidence" value="ECO:0007669"/>
    <property type="project" value="UniProtKB-ARBA"/>
</dbReference>
<proteinExistence type="inferred from homology"/>
<keyword evidence="6" id="KW-1185">Reference proteome</keyword>
<dbReference type="GO" id="GO:0008173">
    <property type="term" value="F:RNA methyltransferase activity"/>
    <property type="evidence" value="ECO:0007669"/>
    <property type="project" value="InterPro"/>
</dbReference>
<dbReference type="GO" id="GO:0003723">
    <property type="term" value="F:RNA binding"/>
    <property type="evidence" value="ECO:0007669"/>
    <property type="project" value="InterPro"/>
</dbReference>
<dbReference type="OrthoDB" id="9794400at2"/>
<dbReference type="Proteomes" id="UP000001661">
    <property type="component" value="Chromosome"/>
</dbReference>